<evidence type="ECO:0000313" key="1">
    <source>
        <dbReference type="EMBL" id="SMX43427.1"/>
    </source>
</evidence>
<dbReference type="Gene3D" id="3.30.420.300">
    <property type="entry name" value="2-keto-3-deoxy-galactonokinase, substrate binding domain"/>
    <property type="match status" value="1"/>
</dbReference>
<gene>
    <name evidence="1" type="ORF">OCA8868_02956</name>
</gene>
<dbReference type="InterPro" id="IPR042258">
    <property type="entry name" value="DGOK_N"/>
</dbReference>
<name>A0A238KLD0_9RHOB</name>
<dbReference type="EMBL" id="FXYD01000005">
    <property type="protein sequence ID" value="SMX43427.1"/>
    <property type="molecule type" value="Genomic_DNA"/>
</dbReference>
<dbReference type="RefSeq" id="WP_093997317.1">
    <property type="nucleotide sequence ID" value="NZ_FXYD01000005.1"/>
</dbReference>
<dbReference type="InterPro" id="IPR007729">
    <property type="entry name" value="DGOK"/>
</dbReference>
<organism evidence="1 2">
    <name type="scientific">Octadecabacter ascidiaceicola</name>
    <dbReference type="NCBI Taxonomy" id="1655543"/>
    <lineage>
        <taxon>Bacteria</taxon>
        <taxon>Pseudomonadati</taxon>
        <taxon>Pseudomonadota</taxon>
        <taxon>Alphaproteobacteria</taxon>
        <taxon>Rhodobacterales</taxon>
        <taxon>Roseobacteraceae</taxon>
        <taxon>Octadecabacter</taxon>
    </lineage>
</organism>
<keyword evidence="2" id="KW-1185">Reference proteome</keyword>
<proteinExistence type="predicted"/>
<evidence type="ECO:0000313" key="2">
    <source>
        <dbReference type="Proteomes" id="UP000203464"/>
    </source>
</evidence>
<keyword evidence="1" id="KW-0418">Kinase</keyword>
<reference evidence="2" key="1">
    <citation type="submission" date="2017-05" db="EMBL/GenBank/DDBJ databases">
        <authorList>
            <person name="Rodrigo-Torres L."/>
            <person name="Arahal R. D."/>
            <person name="Lucena T."/>
        </authorList>
    </citation>
    <scope>NUCLEOTIDE SEQUENCE [LARGE SCALE GENOMIC DNA]</scope>
    <source>
        <strain evidence="2">CECT 8868</strain>
    </source>
</reference>
<dbReference type="InterPro" id="IPR042257">
    <property type="entry name" value="DGOK_C"/>
</dbReference>
<dbReference type="OrthoDB" id="256574at2"/>
<dbReference type="Gene3D" id="3.30.420.310">
    <property type="entry name" value="2-keto-3-deoxy-galactonokinase, C-terminal domain"/>
    <property type="match status" value="1"/>
</dbReference>
<dbReference type="GO" id="GO:0034194">
    <property type="term" value="P:D-galactonate catabolic process"/>
    <property type="evidence" value="ECO:0007669"/>
    <property type="project" value="InterPro"/>
</dbReference>
<sequence length="301" mass="32225">MTANQTPTWIAADWGTSNLRLWAISNDGTVLDMRTSEKGMGQLAPDAFEPVLVDVAADWLKTADTVVACGMVGSRQGWVEAPYQTAPCSVCPNTMVKAAVQRDGLTVHVVPGIRQTDPADVMRGEETQIAGFLSLNDDWDGIICLPGTHTKWVHMSAGEVVSFQTCMTGEMFSLLAEESVLRHSIAESGWNDGTFLEALSETMSRPERMAGQLFSLRAAQLVHDTDPQTLRARLSGLLIGAELASTKPYWLGQNVALIGADAVSQPYLAGLAAQGVNVAHADATEMTLAGIKTAHAILETE</sequence>
<dbReference type="AlphaFoldDB" id="A0A238KLD0"/>
<dbReference type="Proteomes" id="UP000203464">
    <property type="component" value="Unassembled WGS sequence"/>
</dbReference>
<keyword evidence="1" id="KW-0808">Transferase</keyword>
<dbReference type="GO" id="GO:0008671">
    <property type="term" value="F:2-dehydro-3-deoxygalactonokinase activity"/>
    <property type="evidence" value="ECO:0007669"/>
    <property type="project" value="InterPro"/>
</dbReference>
<protein>
    <submittedName>
        <fullName evidence="1">2-keto-3-deoxy-galactonokinase</fullName>
    </submittedName>
</protein>
<dbReference type="Pfam" id="PF05035">
    <property type="entry name" value="DGOK"/>
    <property type="match status" value="1"/>
</dbReference>
<accession>A0A238KLD0</accession>